<dbReference type="KEGG" id="noa:BKM31_34560"/>
<evidence type="ECO:0000256" key="4">
    <source>
        <dbReference type="PROSITE-ProRule" id="PRU00335"/>
    </source>
</evidence>
<dbReference type="EMBL" id="CP017717">
    <property type="protein sequence ID" value="AQZ65905.1"/>
    <property type="molecule type" value="Genomic_DNA"/>
</dbReference>
<dbReference type="PROSITE" id="PS50977">
    <property type="entry name" value="HTH_TETR_2"/>
    <property type="match status" value="1"/>
</dbReference>
<dbReference type="Pfam" id="PF00440">
    <property type="entry name" value="TetR_N"/>
    <property type="match status" value="1"/>
</dbReference>
<protein>
    <recommendedName>
        <fullName evidence="5">HTH tetR-type domain-containing protein</fullName>
    </recommendedName>
</protein>
<feature type="DNA-binding region" description="H-T-H motif" evidence="4">
    <location>
        <begin position="40"/>
        <end position="59"/>
    </location>
</feature>
<dbReference type="Proteomes" id="UP000190797">
    <property type="component" value="Chromosome"/>
</dbReference>
<evidence type="ECO:0000259" key="5">
    <source>
        <dbReference type="PROSITE" id="PS50977"/>
    </source>
</evidence>
<evidence type="ECO:0000256" key="3">
    <source>
        <dbReference type="ARBA" id="ARBA00023163"/>
    </source>
</evidence>
<keyword evidence="3" id="KW-0804">Transcription</keyword>
<evidence type="ECO:0000256" key="1">
    <source>
        <dbReference type="ARBA" id="ARBA00023015"/>
    </source>
</evidence>
<dbReference type="GO" id="GO:0000976">
    <property type="term" value="F:transcription cis-regulatory region binding"/>
    <property type="evidence" value="ECO:0007669"/>
    <property type="project" value="TreeGrafter"/>
</dbReference>
<dbReference type="PANTHER" id="PTHR30055:SF234">
    <property type="entry name" value="HTH-TYPE TRANSCRIPTIONAL REGULATOR BETI"/>
    <property type="match status" value="1"/>
</dbReference>
<gene>
    <name evidence="6" type="ORF">BKM31_34560</name>
</gene>
<evidence type="ECO:0000313" key="6">
    <source>
        <dbReference type="EMBL" id="AQZ65905.1"/>
    </source>
</evidence>
<dbReference type="InterPro" id="IPR009057">
    <property type="entry name" value="Homeodomain-like_sf"/>
</dbReference>
<dbReference type="STRING" id="1909395.BKM31_34560"/>
<keyword evidence="2 4" id="KW-0238">DNA-binding</keyword>
<dbReference type="InterPro" id="IPR001647">
    <property type="entry name" value="HTH_TetR"/>
</dbReference>
<organism evidence="6 7">
    <name type="scientific">[Actinomadura] parvosata subsp. kistnae</name>
    <dbReference type="NCBI Taxonomy" id="1909395"/>
    <lineage>
        <taxon>Bacteria</taxon>
        <taxon>Bacillati</taxon>
        <taxon>Actinomycetota</taxon>
        <taxon>Actinomycetes</taxon>
        <taxon>Streptosporangiales</taxon>
        <taxon>Streptosporangiaceae</taxon>
        <taxon>Nonomuraea</taxon>
    </lineage>
</organism>
<dbReference type="Gene3D" id="1.10.10.60">
    <property type="entry name" value="Homeodomain-like"/>
    <property type="match status" value="1"/>
</dbReference>
<dbReference type="GO" id="GO:0003700">
    <property type="term" value="F:DNA-binding transcription factor activity"/>
    <property type="evidence" value="ECO:0007669"/>
    <property type="project" value="TreeGrafter"/>
</dbReference>
<dbReference type="InterPro" id="IPR050109">
    <property type="entry name" value="HTH-type_TetR-like_transc_reg"/>
</dbReference>
<dbReference type="PRINTS" id="PR00455">
    <property type="entry name" value="HTHTETR"/>
</dbReference>
<reference evidence="7" key="1">
    <citation type="journal article" date="2017" name="Med. Chem. Commun.">
        <title>Nonomuraea sp. ATCC 55076 harbours the largest actinomycete chromosome to date and the kistamicin biosynthetic gene cluster.</title>
        <authorList>
            <person name="Nazari B."/>
            <person name="Forneris C.C."/>
            <person name="Gibson M.I."/>
            <person name="Moon K."/>
            <person name="Schramma K.R."/>
            <person name="Seyedsayamdost M.R."/>
        </authorList>
    </citation>
    <scope>NUCLEOTIDE SEQUENCE [LARGE SCALE GENOMIC DNA]</scope>
    <source>
        <strain evidence="7">ATCC 55076</strain>
    </source>
</reference>
<proteinExistence type="predicted"/>
<feature type="domain" description="HTH tetR-type" evidence="5">
    <location>
        <begin position="17"/>
        <end position="77"/>
    </location>
</feature>
<dbReference type="SUPFAM" id="SSF46689">
    <property type="entry name" value="Homeodomain-like"/>
    <property type="match status" value="1"/>
</dbReference>
<dbReference type="PANTHER" id="PTHR30055">
    <property type="entry name" value="HTH-TYPE TRANSCRIPTIONAL REGULATOR RUTR"/>
    <property type="match status" value="1"/>
</dbReference>
<accession>A0A1V0A6S1</accession>
<dbReference type="InterPro" id="IPR036271">
    <property type="entry name" value="Tet_transcr_reg_TetR-rel_C_sf"/>
</dbReference>
<keyword evidence="1" id="KW-0805">Transcription regulation</keyword>
<name>A0A1V0A6S1_9ACTN</name>
<dbReference type="SUPFAM" id="SSF48498">
    <property type="entry name" value="Tetracyclin repressor-like, C-terminal domain"/>
    <property type="match status" value="1"/>
</dbReference>
<evidence type="ECO:0000256" key="2">
    <source>
        <dbReference type="ARBA" id="ARBA00023125"/>
    </source>
</evidence>
<dbReference type="Gene3D" id="1.10.357.10">
    <property type="entry name" value="Tetracycline Repressor, domain 2"/>
    <property type="match status" value="1"/>
</dbReference>
<keyword evidence="7" id="KW-1185">Reference proteome</keyword>
<sequence>MSCTPVWTGTRSYHGRMGTRDRIIDAAEQAIHEYGIAGATTKRIAKQAACSEALLYKHFAGKEELFLAVLLERMPALAPALTRLRLAVGQGDLAANLVEFTGKALEFYTRAAAVAGGVLGDPPLMAGFRSMLAKHDLGPHLPIQALAEILRAEQQGGRIAPGIDPGAAASLLMGACFHRATLTHFVDLPDDDATWAASIVETLFRR</sequence>
<evidence type="ECO:0000313" key="7">
    <source>
        <dbReference type="Proteomes" id="UP000190797"/>
    </source>
</evidence>
<dbReference type="AlphaFoldDB" id="A0A1V0A6S1"/>